<dbReference type="EMBL" id="BTGD01000003">
    <property type="protein sequence ID" value="GMM54613.1"/>
    <property type="molecule type" value="Genomic_DNA"/>
</dbReference>
<dbReference type="GO" id="GO:0005634">
    <property type="term" value="C:nucleus"/>
    <property type="evidence" value="ECO:0007669"/>
    <property type="project" value="UniProtKB-SubCell"/>
</dbReference>
<comment type="subcellular location">
    <subcellularLocation>
        <location evidence="1">Nucleus</location>
    </subcellularLocation>
</comment>
<organism evidence="5 6">
    <name type="scientific">Maudiozyma humilis</name>
    <name type="common">Sour dough yeast</name>
    <name type="synonym">Kazachstania humilis</name>
    <dbReference type="NCBI Taxonomy" id="51915"/>
    <lineage>
        <taxon>Eukaryota</taxon>
        <taxon>Fungi</taxon>
        <taxon>Dikarya</taxon>
        <taxon>Ascomycota</taxon>
        <taxon>Saccharomycotina</taxon>
        <taxon>Saccharomycetes</taxon>
        <taxon>Saccharomycetales</taxon>
        <taxon>Saccharomycetaceae</taxon>
        <taxon>Maudiozyma</taxon>
    </lineage>
</organism>
<evidence type="ECO:0000259" key="4">
    <source>
        <dbReference type="Pfam" id="PF04825"/>
    </source>
</evidence>
<accession>A0AAV5RV64</accession>
<evidence type="ECO:0000313" key="5">
    <source>
        <dbReference type="EMBL" id="GMM54613.1"/>
    </source>
</evidence>
<dbReference type="InterPro" id="IPR006910">
    <property type="entry name" value="Rad21_Rec8_N"/>
</dbReference>
<sequence length="673" mass="74949">MNVGGSLSGSASFTNDGVATVWLLATLGGINSGVKNNNEGGGKKLIRRKDILDVSIPETCEAINNSHMALPLRHISSLLYGVTLCYNKKSEFFMNDLTTVLSQLNRSARQSLQVKKRRVHQTMEQFTLESLANYTKTKGKEFFSDRSFFLKDDKNYDILDIRCYELDTTEDSQGRGPTNTEAVLIRKNDYIRELTNGNDLPSLNNEPILWERNNTIDEIPIDMDFELDIDDVVSAKGSETPVSHTSNVEFPNFNFERDGNHFTPLILEETPGKLGHSFRSSQSNFGEEQRNHDVALSQNENETNVPRQSIPQKRIKMTKRVDDTVVQVIKADVRISLVTEALRAFHDDYPQIMQDAQEATRGTKRKRESWESYVSSEGDTRALLNIWKKILTPSGSNTLALGRIDPTEEGRNGNPFAISGSTMSSVRSTEVGRRAEGRDFIGNLFQPNNDSNTTGDDSNLIDFGQREDDILGLAQHDHELSGYDQNTGRTADFLSLNLELPPSSIGRSANRSSTNTSGISEEPDVVSALTRFQPAPHISQTNGSRGSEHASVGSYSYSYERATTSETSAAISEQTRKFYDYMKEKALFDGELLEAEGTYSRKLNFESVVPSKKTQSTANGITSVNRRVVSGAFFTLLSLASKDMIQLCLQTPEKDRIYPVLTANQGDDIDILI</sequence>
<feature type="domain" description="Rad21/Rec8-like protein N-terminal" evidence="4">
    <location>
        <begin position="15"/>
        <end position="116"/>
    </location>
</feature>
<feature type="compositionally biased region" description="Polar residues" evidence="3">
    <location>
        <begin position="505"/>
        <end position="519"/>
    </location>
</feature>
<gene>
    <name evidence="5" type="ORF">DAKH74_012290</name>
</gene>
<dbReference type="PANTHER" id="PTHR12585:SF51">
    <property type="entry name" value="MEIOTIC RECOMBINATION PROTEIN REC8"/>
    <property type="match status" value="1"/>
</dbReference>
<dbReference type="PANTHER" id="PTHR12585">
    <property type="entry name" value="SCC1 / RAD21 FAMILY MEMBER"/>
    <property type="match status" value="1"/>
</dbReference>
<feature type="region of interest" description="Disordered" evidence="3">
    <location>
        <begin position="441"/>
        <end position="460"/>
    </location>
</feature>
<dbReference type="InterPro" id="IPR039781">
    <property type="entry name" value="Rad21/Rec8-like"/>
</dbReference>
<dbReference type="AlphaFoldDB" id="A0AAV5RV64"/>
<comment type="caution">
    <text evidence="5">The sequence shown here is derived from an EMBL/GenBank/DDBJ whole genome shotgun (WGS) entry which is preliminary data.</text>
</comment>
<dbReference type="Pfam" id="PF04825">
    <property type="entry name" value="Rad21_Rec8_N"/>
    <property type="match status" value="1"/>
</dbReference>
<feature type="compositionally biased region" description="Polar residues" evidence="3">
    <location>
        <begin position="296"/>
        <end position="309"/>
    </location>
</feature>
<feature type="region of interest" description="Disordered" evidence="3">
    <location>
        <begin position="502"/>
        <end position="523"/>
    </location>
</feature>
<keyword evidence="6" id="KW-1185">Reference proteome</keyword>
<evidence type="ECO:0000256" key="2">
    <source>
        <dbReference type="ARBA" id="ARBA00023242"/>
    </source>
</evidence>
<protein>
    <submittedName>
        <fullName evidence="5">Rec8 protein</fullName>
    </submittedName>
</protein>
<proteinExistence type="predicted"/>
<keyword evidence="2" id="KW-0539">Nucleus</keyword>
<evidence type="ECO:0000313" key="6">
    <source>
        <dbReference type="Proteomes" id="UP001377567"/>
    </source>
</evidence>
<dbReference type="GO" id="GO:0006302">
    <property type="term" value="P:double-strand break repair"/>
    <property type="evidence" value="ECO:0007669"/>
    <property type="project" value="TreeGrafter"/>
</dbReference>
<feature type="compositionally biased region" description="Low complexity" evidence="3">
    <location>
        <begin position="448"/>
        <end position="458"/>
    </location>
</feature>
<feature type="region of interest" description="Disordered" evidence="3">
    <location>
        <begin position="401"/>
        <end position="430"/>
    </location>
</feature>
<evidence type="ECO:0000256" key="1">
    <source>
        <dbReference type="ARBA" id="ARBA00004123"/>
    </source>
</evidence>
<dbReference type="GO" id="GO:0008278">
    <property type="term" value="C:cohesin complex"/>
    <property type="evidence" value="ECO:0007669"/>
    <property type="project" value="InterPro"/>
</dbReference>
<feature type="region of interest" description="Disordered" evidence="3">
    <location>
        <begin position="278"/>
        <end position="309"/>
    </location>
</feature>
<feature type="compositionally biased region" description="Polar residues" evidence="3">
    <location>
        <begin position="419"/>
        <end position="428"/>
    </location>
</feature>
<reference evidence="5 6" key="1">
    <citation type="journal article" date="2023" name="Elife">
        <title>Identification of key yeast species and microbe-microbe interactions impacting larval growth of Drosophila in the wild.</title>
        <authorList>
            <person name="Mure A."/>
            <person name="Sugiura Y."/>
            <person name="Maeda R."/>
            <person name="Honda K."/>
            <person name="Sakurai N."/>
            <person name="Takahashi Y."/>
            <person name="Watada M."/>
            <person name="Katoh T."/>
            <person name="Gotoh A."/>
            <person name="Gotoh Y."/>
            <person name="Taniguchi I."/>
            <person name="Nakamura K."/>
            <person name="Hayashi T."/>
            <person name="Katayama T."/>
            <person name="Uemura T."/>
            <person name="Hattori Y."/>
        </authorList>
    </citation>
    <scope>NUCLEOTIDE SEQUENCE [LARGE SCALE GENOMIC DNA]</scope>
    <source>
        <strain evidence="5 6">KH-74</strain>
    </source>
</reference>
<dbReference type="CDD" id="cd21790">
    <property type="entry name" value="Rad21_Rec8_M_ScRec8p-like"/>
    <property type="match status" value="1"/>
</dbReference>
<evidence type="ECO:0000256" key="3">
    <source>
        <dbReference type="SAM" id="MobiDB-lite"/>
    </source>
</evidence>
<name>A0AAV5RV64_MAUHU</name>
<dbReference type="Proteomes" id="UP001377567">
    <property type="component" value="Unassembled WGS sequence"/>
</dbReference>
<dbReference type="GO" id="GO:0003682">
    <property type="term" value="F:chromatin binding"/>
    <property type="evidence" value="ECO:0007669"/>
    <property type="project" value="TreeGrafter"/>
</dbReference>
<dbReference type="GO" id="GO:0007062">
    <property type="term" value="P:sister chromatid cohesion"/>
    <property type="evidence" value="ECO:0007669"/>
    <property type="project" value="InterPro"/>
</dbReference>